<keyword evidence="4 10" id="KW-0699">rRNA-binding</keyword>
<dbReference type="PANTHER" id="PTHR32120">
    <property type="entry name" value="SMALL RIBOSOMAL SUBUNIT BIOGENESIS GTPASE RSGA"/>
    <property type="match status" value="1"/>
</dbReference>
<proteinExistence type="inferred from homology"/>
<feature type="binding site" evidence="10">
    <location>
        <position position="305"/>
    </location>
    <ligand>
        <name>Zn(2+)</name>
        <dbReference type="ChEBI" id="CHEBI:29105"/>
    </ligand>
</feature>
<evidence type="ECO:0000256" key="9">
    <source>
        <dbReference type="ARBA" id="ARBA00023134"/>
    </source>
</evidence>
<dbReference type="GO" id="GO:0042274">
    <property type="term" value="P:ribosomal small subunit biogenesis"/>
    <property type="evidence" value="ECO:0007669"/>
    <property type="project" value="UniProtKB-UniRule"/>
</dbReference>
<dbReference type="OrthoDB" id="9809485at2"/>
<evidence type="ECO:0000313" key="13">
    <source>
        <dbReference type="EMBL" id="QBG35055.1"/>
    </source>
</evidence>
<dbReference type="GO" id="GO:0005737">
    <property type="term" value="C:cytoplasm"/>
    <property type="evidence" value="ECO:0007669"/>
    <property type="project" value="UniProtKB-SubCell"/>
</dbReference>
<dbReference type="Gene3D" id="3.40.50.300">
    <property type="entry name" value="P-loop containing nucleotide triphosphate hydrolases"/>
    <property type="match status" value="1"/>
</dbReference>
<dbReference type="InterPro" id="IPR030378">
    <property type="entry name" value="G_CP_dom"/>
</dbReference>
<dbReference type="Proteomes" id="UP000290244">
    <property type="component" value="Chromosome"/>
</dbReference>
<feature type="domain" description="CP-type G" evidence="12">
    <location>
        <begin position="114"/>
        <end position="269"/>
    </location>
</feature>
<evidence type="ECO:0000256" key="8">
    <source>
        <dbReference type="ARBA" id="ARBA00022884"/>
    </source>
</evidence>
<evidence type="ECO:0000256" key="10">
    <source>
        <dbReference type="HAMAP-Rule" id="MF_01820"/>
    </source>
</evidence>
<dbReference type="GO" id="GO:0003924">
    <property type="term" value="F:GTPase activity"/>
    <property type="evidence" value="ECO:0007669"/>
    <property type="project" value="UniProtKB-UniRule"/>
</dbReference>
<evidence type="ECO:0000256" key="6">
    <source>
        <dbReference type="ARBA" id="ARBA00022801"/>
    </source>
</evidence>
<dbReference type="GO" id="GO:0019843">
    <property type="term" value="F:rRNA binding"/>
    <property type="evidence" value="ECO:0007669"/>
    <property type="project" value="UniProtKB-KW"/>
</dbReference>
<keyword evidence="5 10" id="KW-0547">Nucleotide-binding</keyword>
<evidence type="ECO:0000256" key="4">
    <source>
        <dbReference type="ARBA" id="ARBA00022730"/>
    </source>
</evidence>
<keyword evidence="2 10" id="KW-0690">Ribosome biogenesis</keyword>
<dbReference type="NCBIfam" id="TIGR00157">
    <property type="entry name" value="ribosome small subunit-dependent GTPase A"/>
    <property type="match status" value="1"/>
</dbReference>
<evidence type="ECO:0000259" key="12">
    <source>
        <dbReference type="PROSITE" id="PS51721"/>
    </source>
</evidence>
<dbReference type="EMBL" id="CP034759">
    <property type="protein sequence ID" value="QBG35055.1"/>
    <property type="molecule type" value="Genomic_DNA"/>
</dbReference>
<keyword evidence="3 10" id="KW-0479">Metal-binding</keyword>
<feature type="binding site" evidence="10">
    <location>
        <begin position="159"/>
        <end position="162"/>
    </location>
    <ligand>
        <name>GTP</name>
        <dbReference type="ChEBI" id="CHEBI:37565"/>
    </ligand>
</feature>
<dbReference type="GO" id="GO:0005525">
    <property type="term" value="F:GTP binding"/>
    <property type="evidence" value="ECO:0007669"/>
    <property type="project" value="UniProtKB-UniRule"/>
</dbReference>
<protein>
    <recommendedName>
        <fullName evidence="10">Small ribosomal subunit biogenesis GTPase RsgA</fullName>
        <ecNumber evidence="10">3.6.1.-</ecNumber>
    </recommendedName>
</protein>
<reference evidence="13 14" key="1">
    <citation type="submission" date="2018-12" db="EMBL/GenBank/DDBJ databases">
        <title>Complete genome of Litorilituus sediminis.</title>
        <authorList>
            <person name="Liu A."/>
            <person name="Rong J."/>
        </authorList>
    </citation>
    <scope>NUCLEOTIDE SEQUENCE [LARGE SCALE GENOMIC DNA]</scope>
    <source>
        <strain evidence="13 14">JCM 17549</strain>
    </source>
</reference>
<dbReference type="Gene3D" id="1.10.40.50">
    <property type="entry name" value="Probable gtpase engc, domain 3"/>
    <property type="match status" value="1"/>
</dbReference>
<dbReference type="AlphaFoldDB" id="A0A4P6P6P7"/>
<name>A0A4P6P6P7_9GAMM</name>
<dbReference type="InterPro" id="IPR010914">
    <property type="entry name" value="RsgA_GTPase_dom"/>
</dbReference>
<dbReference type="KEGG" id="lsd:EMK97_04550"/>
<dbReference type="HAMAP" id="MF_01820">
    <property type="entry name" value="GTPase_RsgA"/>
    <property type="match status" value="1"/>
</dbReference>
<evidence type="ECO:0000259" key="11">
    <source>
        <dbReference type="PROSITE" id="PS50936"/>
    </source>
</evidence>
<keyword evidence="8 10" id="KW-0694">RNA-binding</keyword>
<organism evidence="13 14">
    <name type="scientific">Litorilituus sediminis</name>
    <dbReference type="NCBI Taxonomy" id="718192"/>
    <lineage>
        <taxon>Bacteria</taxon>
        <taxon>Pseudomonadati</taxon>
        <taxon>Pseudomonadota</taxon>
        <taxon>Gammaproteobacteria</taxon>
        <taxon>Alteromonadales</taxon>
        <taxon>Colwelliaceae</taxon>
        <taxon>Litorilituus</taxon>
    </lineage>
</organism>
<dbReference type="InterPro" id="IPR027417">
    <property type="entry name" value="P-loop_NTPase"/>
</dbReference>
<dbReference type="PROSITE" id="PS51721">
    <property type="entry name" value="G_CP"/>
    <property type="match status" value="1"/>
</dbReference>
<evidence type="ECO:0000256" key="5">
    <source>
        <dbReference type="ARBA" id="ARBA00022741"/>
    </source>
</evidence>
<keyword evidence="1 10" id="KW-0963">Cytoplasm</keyword>
<keyword evidence="7 10" id="KW-0862">Zinc</keyword>
<evidence type="ECO:0000313" key="14">
    <source>
        <dbReference type="Proteomes" id="UP000290244"/>
    </source>
</evidence>
<evidence type="ECO:0000256" key="1">
    <source>
        <dbReference type="ARBA" id="ARBA00022490"/>
    </source>
</evidence>
<dbReference type="CDD" id="cd01854">
    <property type="entry name" value="YjeQ_EngC"/>
    <property type="match status" value="1"/>
</dbReference>
<dbReference type="GO" id="GO:0046872">
    <property type="term" value="F:metal ion binding"/>
    <property type="evidence" value="ECO:0007669"/>
    <property type="project" value="UniProtKB-KW"/>
</dbReference>
<sequence length="366" mass="41142">MLFIIPISLLQTFCNRDNILNISISMPHLGWQTFFQQQLTLAELESSQCARIIAHHRSVYVLQLENRQFQLPITINMPAMTVGDWLLLTDDYQFIRLLERKSLLKRKSAGSKVDEQLIAVNIDVLFIVSSLNQDFNLNRIERYLAIANEATIEPVVVLTKSDLTDNWQALKAQLQSLDPFLPVEVVNSLDADSVDALKPWCKQGSSVSFIGSSGVGKSTLVNTLLGKQAQVTSHIREDDDKGRHTTTARSVHFMPSGGVLIDTPGMRELQLVECNDGVDKTFADISQLAEQCRFSNCQHSNEPDCAILQALEVGVIDKRRLNNYFKLQAEQARNSASMQVKRAKDKALSKMYRNVQTSARLSKKGY</sequence>
<feature type="binding site" evidence="10">
    <location>
        <position position="297"/>
    </location>
    <ligand>
        <name>Zn(2+)</name>
        <dbReference type="ChEBI" id="CHEBI:29105"/>
    </ligand>
</feature>
<evidence type="ECO:0000256" key="3">
    <source>
        <dbReference type="ARBA" id="ARBA00022723"/>
    </source>
</evidence>
<feature type="domain" description="EngC GTPase" evidence="11">
    <location>
        <begin position="120"/>
        <end position="267"/>
    </location>
</feature>
<dbReference type="Pfam" id="PF03193">
    <property type="entry name" value="RsgA_GTPase"/>
    <property type="match status" value="1"/>
</dbReference>
<feature type="binding site" evidence="10">
    <location>
        <position position="292"/>
    </location>
    <ligand>
        <name>Zn(2+)</name>
        <dbReference type="ChEBI" id="CHEBI:29105"/>
    </ligand>
</feature>
<accession>A0A4P6P6P7</accession>
<gene>
    <name evidence="10 13" type="primary">rsgA</name>
    <name evidence="13" type="ORF">EMK97_04550</name>
</gene>
<comment type="subunit">
    <text evidence="10">Monomer. Associates with 30S ribosomal subunit, binds 16S rRNA.</text>
</comment>
<comment type="similarity">
    <text evidence="10">Belongs to the TRAFAC class YlqF/YawG GTPase family. RsgA subfamily.</text>
</comment>
<dbReference type="SUPFAM" id="SSF52540">
    <property type="entry name" value="P-loop containing nucleoside triphosphate hydrolases"/>
    <property type="match status" value="1"/>
</dbReference>
<evidence type="ECO:0000256" key="2">
    <source>
        <dbReference type="ARBA" id="ARBA00022517"/>
    </source>
</evidence>
<keyword evidence="14" id="KW-1185">Reference proteome</keyword>
<keyword evidence="6 10" id="KW-0378">Hydrolase</keyword>
<dbReference type="EC" id="3.6.1.-" evidence="10"/>
<comment type="subcellular location">
    <subcellularLocation>
        <location evidence="10">Cytoplasm</location>
    </subcellularLocation>
</comment>
<comment type="function">
    <text evidence="10">One of several proteins that assist in the late maturation steps of the functional core of the 30S ribosomal subunit. Helps release RbfA from mature subunits. May play a role in the assembly of ribosomal proteins into the subunit. Circularly permuted GTPase that catalyzes slow GTP hydrolysis, GTPase activity is stimulated by the 30S ribosomal subunit.</text>
</comment>
<evidence type="ECO:0000256" key="7">
    <source>
        <dbReference type="ARBA" id="ARBA00022833"/>
    </source>
</evidence>
<comment type="cofactor">
    <cofactor evidence="10">
        <name>Zn(2+)</name>
        <dbReference type="ChEBI" id="CHEBI:29105"/>
    </cofactor>
    <text evidence="10">Binds 1 zinc ion per subunit.</text>
</comment>
<dbReference type="InterPro" id="IPR004881">
    <property type="entry name" value="Ribosome_biogen_GTPase_RsgA"/>
</dbReference>
<keyword evidence="9 10" id="KW-0342">GTP-binding</keyword>
<dbReference type="PROSITE" id="PS50936">
    <property type="entry name" value="ENGC_GTPASE"/>
    <property type="match status" value="1"/>
</dbReference>
<feature type="binding site" evidence="10">
    <location>
        <begin position="211"/>
        <end position="219"/>
    </location>
    <ligand>
        <name>GTP</name>
        <dbReference type="ChEBI" id="CHEBI:37565"/>
    </ligand>
</feature>
<dbReference type="PANTHER" id="PTHR32120:SF10">
    <property type="entry name" value="SMALL RIBOSOMAL SUBUNIT BIOGENESIS GTPASE RSGA"/>
    <property type="match status" value="1"/>
</dbReference>
<feature type="binding site" evidence="10">
    <location>
        <position position="299"/>
    </location>
    <ligand>
        <name>Zn(2+)</name>
        <dbReference type="ChEBI" id="CHEBI:29105"/>
    </ligand>
</feature>